<proteinExistence type="predicted"/>
<evidence type="ECO:0000313" key="2">
    <source>
        <dbReference type="Proteomes" id="UP000194266"/>
    </source>
</evidence>
<sequence>MLLSSIDPQEINLREGEMKSIKCPDCRTWRRLMGDTTLKIREHCISDKVADGEKHVRCDGSNQVVVLDISVEQWSEAVLAADSTATGRRSGRVIRKPRASVPTPVHRLGSMPGPSTRLISARTQARNAVNRHRSECGVCRTGRARCTVGRELEIRMGHTDATVRLANEQRESALRAAAAPTIPRTQQWRRVVKDVNRVDDARRALVPAAAALTGALGVPLAPQDVEAHERRQAELGSQYALRNTASTAARGEMAGPAAVESALMDGHVRASGNDGQD</sequence>
<evidence type="ECO:0000313" key="1">
    <source>
        <dbReference type="EMBL" id="OSZ61281.1"/>
    </source>
</evidence>
<protein>
    <submittedName>
        <fullName evidence="1">Uncharacterized protein</fullName>
    </submittedName>
</protein>
<dbReference type="Proteomes" id="UP000194266">
    <property type="component" value="Unassembled WGS sequence"/>
</dbReference>
<organism evidence="1 2">
    <name type="scientific">Streptomyces pharetrae CZA14</name>
    <dbReference type="NCBI Taxonomy" id="1144883"/>
    <lineage>
        <taxon>Bacteria</taxon>
        <taxon>Bacillati</taxon>
        <taxon>Actinomycetota</taxon>
        <taxon>Actinomycetes</taxon>
        <taxon>Kitasatosporales</taxon>
        <taxon>Streptomycetaceae</taxon>
        <taxon>Streptomyces</taxon>
    </lineage>
</organism>
<accession>A0ABX3YPA3</accession>
<keyword evidence="2" id="KW-1185">Reference proteome</keyword>
<gene>
    <name evidence="1" type="ORF">OQI_06110</name>
</gene>
<comment type="caution">
    <text evidence="1">The sequence shown here is derived from an EMBL/GenBank/DDBJ whole genome shotgun (WGS) entry which is preliminary data.</text>
</comment>
<dbReference type="EMBL" id="MRYD01000019">
    <property type="protein sequence ID" value="OSZ61281.1"/>
    <property type="molecule type" value="Genomic_DNA"/>
</dbReference>
<reference evidence="1 2" key="1">
    <citation type="submission" date="2016-12" db="EMBL/GenBank/DDBJ databases">
        <title>Genome Mining:The Detection of Biosynthetic Gene Clusters to Aid in the Expression of Curamycin A produced by Streptomyces sp. strain CZA14.</title>
        <authorList>
            <person name="Durrell K.A."/>
            <person name="Kirby B.M."/>
            <person name="Khan W."/>
            <person name="Mthethwa T."/>
            <person name="Le Roes-Hill M."/>
        </authorList>
    </citation>
    <scope>NUCLEOTIDE SEQUENCE [LARGE SCALE GENOMIC DNA]</scope>
    <source>
        <strain evidence="1 2">CZA14</strain>
    </source>
</reference>
<name>A0ABX3YPA3_9ACTN</name>